<name>A0A8H9I4G1_KITAU</name>
<accession>A0A8H9I4G1</accession>
<dbReference type="Proteomes" id="UP000610124">
    <property type="component" value="Unassembled WGS sequence"/>
</dbReference>
<evidence type="ECO:0000256" key="1">
    <source>
        <dbReference type="SAM" id="MobiDB-lite"/>
    </source>
</evidence>
<dbReference type="AlphaFoldDB" id="A0A8H9I4G1"/>
<proteinExistence type="predicted"/>
<comment type="caution">
    <text evidence="2">The sequence shown here is derived from an EMBL/GenBank/DDBJ whole genome shotgun (WGS) entry which is preliminary data.</text>
</comment>
<feature type="region of interest" description="Disordered" evidence="1">
    <location>
        <begin position="1"/>
        <end position="70"/>
    </location>
</feature>
<reference evidence="2" key="1">
    <citation type="journal article" date="2014" name="Int. J. Syst. Evol. Microbiol.">
        <title>Complete genome sequence of Corynebacterium casei LMG S-19264T (=DSM 44701T), isolated from a smear-ripened cheese.</title>
        <authorList>
            <consortium name="US DOE Joint Genome Institute (JGI-PGF)"/>
            <person name="Walter F."/>
            <person name="Albersmeier A."/>
            <person name="Kalinowski J."/>
            <person name="Ruckert C."/>
        </authorList>
    </citation>
    <scope>NUCLEOTIDE SEQUENCE</scope>
    <source>
        <strain evidence="2">JCM 4434</strain>
    </source>
</reference>
<organism evidence="2 3">
    <name type="scientific">Kitasatospora aureofaciens</name>
    <name type="common">Streptomyces aureofaciens</name>
    <dbReference type="NCBI Taxonomy" id="1894"/>
    <lineage>
        <taxon>Bacteria</taxon>
        <taxon>Bacillati</taxon>
        <taxon>Actinomycetota</taxon>
        <taxon>Actinomycetes</taxon>
        <taxon>Kitasatosporales</taxon>
        <taxon>Streptomycetaceae</taxon>
        <taxon>Kitasatospora</taxon>
    </lineage>
</organism>
<feature type="compositionally biased region" description="Pro residues" evidence="1">
    <location>
        <begin position="46"/>
        <end position="55"/>
    </location>
</feature>
<evidence type="ECO:0000313" key="3">
    <source>
        <dbReference type="Proteomes" id="UP000610124"/>
    </source>
</evidence>
<sequence length="138" mass="14584">MCLCPAPDETGHLGRPARGPGSVSVVRSGAAGHRASPDSPSARPTAPCPGYPPPGGAAGDTPRPFSEGPPGPGLLPGYRLLFWRSCAVLRLVFFQKGGSWVFFADIFRYGWRCVSFGIPSGWGWLSGDMPRVSGGRVW</sequence>
<reference evidence="2" key="2">
    <citation type="submission" date="2020-09" db="EMBL/GenBank/DDBJ databases">
        <authorList>
            <person name="Sun Q."/>
            <person name="Ohkuma M."/>
        </authorList>
    </citation>
    <scope>NUCLEOTIDE SEQUENCE</scope>
    <source>
        <strain evidence="2">JCM 4434</strain>
    </source>
</reference>
<dbReference type="EMBL" id="BMUB01000042">
    <property type="protein sequence ID" value="GGV06891.1"/>
    <property type="molecule type" value="Genomic_DNA"/>
</dbReference>
<gene>
    <name evidence="2" type="ORF">GCM10010502_72420</name>
</gene>
<protein>
    <submittedName>
        <fullName evidence="2">Uncharacterized protein</fullName>
    </submittedName>
</protein>
<evidence type="ECO:0000313" key="2">
    <source>
        <dbReference type="EMBL" id="GGV06891.1"/>
    </source>
</evidence>